<dbReference type="InterPro" id="IPR028994">
    <property type="entry name" value="Integrin_alpha_N"/>
</dbReference>
<dbReference type="PANTHER" id="PTHR16026">
    <property type="entry name" value="CARTILAGE ACIDIC PROTEIN 1"/>
    <property type="match status" value="1"/>
</dbReference>
<dbReference type="RefSeq" id="WP_204663535.1">
    <property type="nucleotide sequence ID" value="NZ_CP056775.1"/>
</dbReference>
<dbReference type="SUPFAM" id="SSF69318">
    <property type="entry name" value="Integrin alpha N-terminal domain"/>
    <property type="match status" value="3"/>
</dbReference>
<evidence type="ECO:0000256" key="1">
    <source>
        <dbReference type="ARBA" id="ARBA00022729"/>
    </source>
</evidence>
<sequence>MQSVSLRFVWLLVILCGCKKKAPEALFTLLPAQETGIAFSNEIRQTDSLNILKYMYFYNGGGVGLGDINNDGLTDIFFSGNMVSSRLYLNKGNMQFEDITAQAGLTTTGWCTGVSMVDLNADGWLDIYVSKAGSPNPSQRANLLFINKGNNTFKESAEAYGLADTGYTTQAAFLDYDQDGDLDVYLLSHDHSPRAVNNLMPVRTHGEAANTDKLFLNEGTGVDGHPVFKNVSAQAGILFEGYGLGVAVNDLNGDNWPDIYVANDFLSNDLLYINNHDGTFTNRIGEYMKHQSYNAMGVDVADYNNDGFQDVVVLDMLPEDNYRQKIMAAGMSNEKFDFMLQMGYQPQYMRNTLQLNNGSGHFSEIGQLAGIDKTDWSWGPLFADFDNDGYRDLFISNGHLKDMTDKDFIKYSQQTTMFEEKNEANAKLLRMMQELKGVKVPNYVFRNNGDLTFTHAKDWGISQLSFSNGASYADLDNDGDLDLVVNNVNEKAFIYKNESQKVGKNNWLQLSLNGDKPNRLGLGTKVTLRYHGQIQVYEHTLYRGFQSTVGNTIHFGLGRAGRVDTLEVRWPDGQIQQLTGVAANQRLVLDYKNAHTKRPVLKQDNPVFTEVSHAYGLDYTHAENKYADVATQLLMPQTYSTIGPSMAVGDIDGNGLDDLFMGGAAGLPATYFLQQANGRFVRQVFGADKEHEDAGILLFDADGDGDNDLYMASGGDEFEAGTALYQDRLYINDGTGRFTRDTLALPLMRASKSCVTAADFDQDGDPDLFVGGRIVPGQYPSAPESYVLRNDSGKFTDVTAQVCGELRHIGMVTSALWTDFDDDGRTDLLVAGEWVPVTFFKNKGGKLVNVTRSAGLGETSGWWNSMAGADMDNDGDTDYILGNLGTNTPFQASAQEPLTMHSGNLDGSGLHQSLLSWYIQGKNYPWPSRDALLRQMPRIGKKFFLYDDYAKATVQDVVSPELLHKAAVLKSSCFQSSYLENLGKGKFRLRPLPVQAQFAPVHGIVVRDIDDDGNLDLILSGNSYAPDASIGRYDAMQGLCLKGDGRGNFAPVPSASSGLALRGDGRSLAELLGPKGNVFLIGAANGGKLEVYVRQGGRKPELVKTGRMENKVMLVGKGRRRKVELYDGSGYLSQSSRFYEVPEGFRVQPAGKFQERITGH</sequence>
<dbReference type="Pfam" id="PF13517">
    <property type="entry name" value="FG-GAP_3"/>
    <property type="match status" value="7"/>
</dbReference>
<dbReference type="EMBL" id="CP056775">
    <property type="protein sequence ID" value="QRR01330.1"/>
    <property type="molecule type" value="Genomic_DNA"/>
</dbReference>
<evidence type="ECO:0000259" key="2">
    <source>
        <dbReference type="Pfam" id="PF07593"/>
    </source>
</evidence>
<evidence type="ECO:0000313" key="3">
    <source>
        <dbReference type="EMBL" id="QRR01330.1"/>
    </source>
</evidence>
<gene>
    <name evidence="3" type="ORF">HWI92_10665</name>
</gene>
<dbReference type="Gene3D" id="2.130.10.130">
    <property type="entry name" value="Integrin alpha, N-terminal"/>
    <property type="match status" value="4"/>
</dbReference>
<reference evidence="3 4" key="1">
    <citation type="submission" date="2020-06" db="EMBL/GenBank/DDBJ databases">
        <title>Dyadobacter sandarakinus sp. nov., isolated from the soil of the Arctic Yellow River Station.</title>
        <authorList>
            <person name="Zhang Y."/>
            <person name="Peng F."/>
        </authorList>
    </citation>
    <scope>NUCLEOTIDE SEQUENCE [LARGE SCALE GENOMIC DNA]</scope>
    <source>
        <strain evidence="3 4">Q3-56</strain>
    </source>
</reference>
<dbReference type="InterPro" id="IPR027039">
    <property type="entry name" value="Crtac1"/>
</dbReference>
<organism evidence="3 4">
    <name type="scientific">Dyadobacter sandarakinus</name>
    <dbReference type="NCBI Taxonomy" id="2747268"/>
    <lineage>
        <taxon>Bacteria</taxon>
        <taxon>Pseudomonadati</taxon>
        <taxon>Bacteroidota</taxon>
        <taxon>Cytophagia</taxon>
        <taxon>Cytophagales</taxon>
        <taxon>Spirosomataceae</taxon>
        <taxon>Dyadobacter</taxon>
    </lineage>
</organism>
<keyword evidence="4" id="KW-1185">Reference proteome</keyword>
<dbReference type="PANTHER" id="PTHR16026:SF0">
    <property type="entry name" value="CARTILAGE ACIDIC PROTEIN 1"/>
    <property type="match status" value="1"/>
</dbReference>
<accession>A0ABX7I6B8</accession>
<dbReference type="Proteomes" id="UP000612680">
    <property type="component" value="Chromosome"/>
</dbReference>
<dbReference type="Pfam" id="PF07593">
    <property type="entry name" value="UnbV_ASPIC"/>
    <property type="match status" value="1"/>
</dbReference>
<name>A0ABX7I6B8_9BACT</name>
<proteinExistence type="predicted"/>
<protein>
    <submittedName>
        <fullName evidence="3">VCBS repeat-containing protein</fullName>
    </submittedName>
</protein>
<dbReference type="PROSITE" id="PS51257">
    <property type="entry name" value="PROKAR_LIPOPROTEIN"/>
    <property type="match status" value="1"/>
</dbReference>
<dbReference type="InterPro" id="IPR013517">
    <property type="entry name" value="FG-GAP"/>
</dbReference>
<evidence type="ECO:0000313" key="4">
    <source>
        <dbReference type="Proteomes" id="UP000612680"/>
    </source>
</evidence>
<feature type="domain" description="ASPIC/UnbV" evidence="2">
    <location>
        <begin position="521"/>
        <end position="587"/>
    </location>
</feature>
<dbReference type="InterPro" id="IPR011519">
    <property type="entry name" value="UnbV_ASPIC"/>
</dbReference>
<keyword evidence="1" id="KW-0732">Signal</keyword>